<evidence type="ECO:0000313" key="2">
    <source>
        <dbReference type="EMBL" id="KAJ7359601.1"/>
    </source>
</evidence>
<evidence type="ECO:0000256" key="1">
    <source>
        <dbReference type="SAM" id="Phobius"/>
    </source>
</evidence>
<keyword evidence="1" id="KW-0812">Transmembrane</keyword>
<comment type="caution">
    <text evidence="2">The sequence shown here is derived from an EMBL/GenBank/DDBJ whole genome shotgun (WGS) entry which is preliminary data.</text>
</comment>
<feature type="transmembrane region" description="Helical" evidence="1">
    <location>
        <begin position="86"/>
        <end position="114"/>
    </location>
</feature>
<protein>
    <submittedName>
        <fullName evidence="2">Uncharacterized protein</fullName>
    </submittedName>
</protein>
<name>A0AAD7AIJ0_9AGAR</name>
<organism evidence="2 3">
    <name type="scientific">Mycena albidolilacea</name>
    <dbReference type="NCBI Taxonomy" id="1033008"/>
    <lineage>
        <taxon>Eukaryota</taxon>
        <taxon>Fungi</taxon>
        <taxon>Dikarya</taxon>
        <taxon>Basidiomycota</taxon>
        <taxon>Agaricomycotina</taxon>
        <taxon>Agaricomycetes</taxon>
        <taxon>Agaricomycetidae</taxon>
        <taxon>Agaricales</taxon>
        <taxon>Marasmiineae</taxon>
        <taxon>Mycenaceae</taxon>
        <taxon>Mycena</taxon>
    </lineage>
</organism>
<reference evidence="2" key="1">
    <citation type="submission" date="2023-03" db="EMBL/GenBank/DDBJ databases">
        <title>Massive genome expansion in bonnet fungi (Mycena s.s.) driven by repeated elements and novel gene families across ecological guilds.</title>
        <authorList>
            <consortium name="Lawrence Berkeley National Laboratory"/>
            <person name="Harder C.B."/>
            <person name="Miyauchi S."/>
            <person name="Viragh M."/>
            <person name="Kuo A."/>
            <person name="Thoen E."/>
            <person name="Andreopoulos B."/>
            <person name="Lu D."/>
            <person name="Skrede I."/>
            <person name="Drula E."/>
            <person name="Henrissat B."/>
            <person name="Morin E."/>
            <person name="Kohler A."/>
            <person name="Barry K."/>
            <person name="LaButti K."/>
            <person name="Morin E."/>
            <person name="Salamov A."/>
            <person name="Lipzen A."/>
            <person name="Mereny Z."/>
            <person name="Hegedus B."/>
            <person name="Baldrian P."/>
            <person name="Stursova M."/>
            <person name="Weitz H."/>
            <person name="Taylor A."/>
            <person name="Grigoriev I.V."/>
            <person name="Nagy L.G."/>
            <person name="Martin F."/>
            <person name="Kauserud H."/>
        </authorList>
    </citation>
    <scope>NUCLEOTIDE SEQUENCE</scope>
    <source>
        <strain evidence="2">CBHHK002</strain>
    </source>
</reference>
<proteinExistence type="predicted"/>
<feature type="transmembrane region" description="Helical" evidence="1">
    <location>
        <begin position="126"/>
        <end position="151"/>
    </location>
</feature>
<keyword evidence="3" id="KW-1185">Reference proteome</keyword>
<accession>A0AAD7AIJ0</accession>
<gene>
    <name evidence="2" type="ORF">DFH08DRAFT_413462</name>
</gene>
<sequence length="152" mass="17024">MAFCAKLWTRGYDTDDTEGCGYGITRRGPGGDPCSFLQVADLRWLASPAIVSRRIALPAEKKPEKCPLHPKTPIRRPSTTSTSFLLVLYLFSFFFPFPFFIYLVPASISPYLFYRPSLCRAICSEVGRLAIAIGVFVYTYVRACIVSYSVVV</sequence>
<dbReference type="AlphaFoldDB" id="A0AAD7AIJ0"/>
<keyword evidence="1" id="KW-1133">Transmembrane helix</keyword>
<evidence type="ECO:0000313" key="3">
    <source>
        <dbReference type="Proteomes" id="UP001218218"/>
    </source>
</evidence>
<dbReference type="EMBL" id="JARIHO010000006">
    <property type="protein sequence ID" value="KAJ7359601.1"/>
    <property type="molecule type" value="Genomic_DNA"/>
</dbReference>
<keyword evidence="1" id="KW-0472">Membrane</keyword>
<dbReference type="Proteomes" id="UP001218218">
    <property type="component" value="Unassembled WGS sequence"/>
</dbReference>